<gene>
    <name evidence="2" type="ORF">SOCEGT47_023930</name>
</gene>
<evidence type="ECO:0008006" key="4">
    <source>
        <dbReference type="Google" id="ProtNLM"/>
    </source>
</evidence>
<dbReference type="OrthoDB" id="5511886at2"/>
<feature type="signal peptide" evidence="1">
    <location>
        <begin position="1"/>
        <end position="25"/>
    </location>
</feature>
<dbReference type="RefSeq" id="WP_129347152.1">
    <property type="nucleotide sequence ID" value="NZ_CP012670.1"/>
</dbReference>
<dbReference type="Pfam" id="PF14273">
    <property type="entry name" value="DUF4360"/>
    <property type="match status" value="1"/>
</dbReference>
<evidence type="ECO:0000313" key="3">
    <source>
        <dbReference type="Proteomes" id="UP000295781"/>
    </source>
</evidence>
<dbReference type="Proteomes" id="UP000295781">
    <property type="component" value="Chromosome"/>
</dbReference>
<accession>A0A4P2PYF4</accession>
<evidence type="ECO:0000256" key="1">
    <source>
        <dbReference type="SAM" id="SignalP"/>
    </source>
</evidence>
<organism evidence="2 3">
    <name type="scientific">Sorangium cellulosum</name>
    <name type="common">Polyangium cellulosum</name>
    <dbReference type="NCBI Taxonomy" id="56"/>
    <lineage>
        <taxon>Bacteria</taxon>
        <taxon>Pseudomonadati</taxon>
        <taxon>Myxococcota</taxon>
        <taxon>Polyangia</taxon>
        <taxon>Polyangiales</taxon>
        <taxon>Polyangiaceae</taxon>
        <taxon>Sorangium</taxon>
    </lineage>
</organism>
<reference evidence="2 3" key="1">
    <citation type="submission" date="2015-09" db="EMBL/GenBank/DDBJ databases">
        <title>Sorangium comparison.</title>
        <authorList>
            <person name="Zaburannyi N."/>
            <person name="Bunk B."/>
            <person name="Overmann J."/>
            <person name="Mueller R."/>
        </authorList>
    </citation>
    <scope>NUCLEOTIDE SEQUENCE [LARGE SCALE GENOMIC DNA]</scope>
    <source>
        <strain evidence="2 3">So ceGT47</strain>
    </source>
</reference>
<protein>
    <recommendedName>
        <fullName evidence="4">Secreted protein</fullName>
    </recommendedName>
</protein>
<dbReference type="EMBL" id="CP012670">
    <property type="protein sequence ID" value="AUX21897.1"/>
    <property type="molecule type" value="Genomic_DNA"/>
</dbReference>
<name>A0A4P2PYF4_SORCE</name>
<dbReference type="PANTHER" id="PTHR38847:SF1">
    <property type="entry name" value="PSEUDOURIDINE SYNTHASE RSUA_RLUA-LIKE DOMAIN-CONTAINING PROTEIN"/>
    <property type="match status" value="1"/>
</dbReference>
<proteinExistence type="predicted"/>
<keyword evidence="1" id="KW-0732">Signal</keyword>
<feature type="chain" id="PRO_5020662743" description="Secreted protein" evidence="1">
    <location>
        <begin position="26"/>
        <end position="205"/>
    </location>
</feature>
<dbReference type="InterPro" id="IPR025649">
    <property type="entry name" value="DUF4360"/>
</dbReference>
<dbReference type="AlphaFoldDB" id="A0A4P2PYF4"/>
<dbReference type="PANTHER" id="PTHR38847">
    <property type="match status" value="1"/>
</dbReference>
<evidence type="ECO:0000313" key="2">
    <source>
        <dbReference type="EMBL" id="AUX21897.1"/>
    </source>
</evidence>
<sequence length="205" mass="21624">MKIHIGVLGLLAGVAALASASPAAAQAPGRVTIDRITYFGTGCPAGTADVDVIDDRTAFLVTYRRFQAQAGPGVPLTQTSKACTLTVSLSYPAGWTYSVASVVYRGNVSLGPGTLANLRFRYSFPGHPSVLQDLNLVGPRLGDFETRRALEQQAWAPCGGSVLPMTIAANGRVNNTAAPSRTALLTVEQTDGTFKVILNLSWQRC</sequence>